<dbReference type="OrthoDB" id="1081007at2759"/>
<name>A0A8S1HBB6_9PELO</name>
<evidence type="ECO:0000256" key="5">
    <source>
        <dbReference type="ARBA" id="ARBA00023180"/>
    </source>
</evidence>
<keyword evidence="2" id="KW-0645">Protease</keyword>
<dbReference type="GO" id="GO:0036374">
    <property type="term" value="F:glutathione hydrolase activity"/>
    <property type="evidence" value="ECO:0007669"/>
    <property type="project" value="InterPro"/>
</dbReference>
<dbReference type="AlphaFoldDB" id="A0A8S1HBB6"/>
<keyword evidence="4" id="KW-0378">Hydrolase</keyword>
<evidence type="ECO:0000256" key="4">
    <source>
        <dbReference type="ARBA" id="ARBA00022801"/>
    </source>
</evidence>
<keyword evidence="10" id="KW-0472">Membrane</keyword>
<keyword evidence="6" id="KW-0012">Acyltransferase</keyword>
<evidence type="ECO:0000256" key="6">
    <source>
        <dbReference type="ARBA" id="ARBA00023315"/>
    </source>
</evidence>
<evidence type="ECO:0000256" key="9">
    <source>
        <dbReference type="SAM" id="MobiDB-lite"/>
    </source>
</evidence>
<dbReference type="InterPro" id="IPR043137">
    <property type="entry name" value="GGT_ssub_C"/>
</dbReference>
<dbReference type="FunFam" id="1.10.246.130:FF:000005">
    <property type="entry name" value="Gamma-glutamyltranspeptidase 1, putative"/>
    <property type="match status" value="1"/>
</dbReference>
<dbReference type="Pfam" id="PF01019">
    <property type="entry name" value="G_glu_transpept"/>
    <property type="match status" value="1"/>
</dbReference>
<dbReference type="Proteomes" id="UP000835052">
    <property type="component" value="Unassembled WGS sequence"/>
</dbReference>
<dbReference type="InterPro" id="IPR029055">
    <property type="entry name" value="Ntn_hydrolases_N"/>
</dbReference>
<dbReference type="InterPro" id="IPR055262">
    <property type="entry name" value="GGT_CS"/>
</dbReference>
<comment type="caution">
    <text evidence="11">The sequence shown here is derived from an EMBL/GenBank/DDBJ whole genome shotgun (WGS) entry which is preliminary data.</text>
</comment>
<dbReference type="PROSITE" id="PS00462">
    <property type="entry name" value="G_GLU_TRANSPEPTIDASE"/>
    <property type="match status" value="1"/>
</dbReference>
<feature type="binding site" evidence="8">
    <location>
        <begin position="580"/>
        <end position="581"/>
    </location>
    <ligand>
        <name>L-glutamate</name>
        <dbReference type="ChEBI" id="CHEBI:29985"/>
    </ligand>
</feature>
<feature type="binding site" evidence="8">
    <location>
        <position position="604"/>
    </location>
    <ligand>
        <name>L-glutamate</name>
        <dbReference type="ChEBI" id="CHEBI:29985"/>
    </ligand>
</feature>
<dbReference type="GO" id="GO:0006751">
    <property type="term" value="P:glutathione catabolic process"/>
    <property type="evidence" value="ECO:0007669"/>
    <property type="project" value="InterPro"/>
</dbReference>
<dbReference type="PANTHER" id="PTHR11686:SF46">
    <property type="entry name" value="GAMMA-GLUTAMYLTRANSPEPTIDASE 1"/>
    <property type="match status" value="1"/>
</dbReference>
<feature type="binding site" evidence="8">
    <location>
        <position position="552"/>
    </location>
    <ligand>
        <name>L-glutamate</name>
        <dbReference type="ChEBI" id="CHEBI:29985"/>
    </ligand>
</feature>
<dbReference type="GO" id="GO:0005886">
    <property type="term" value="C:plasma membrane"/>
    <property type="evidence" value="ECO:0007669"/>
    <property type="project" value="TreeGrafter"/>
</dbReference>
<keyword evidence="5" id="KW-0325">Glycoprotein</keyword>
<evidence type="ECO:0000256" key="3">
    <source>
        <dbReference type="ARBA" id="ARBA00022679"/>
    </source>
</evidence>
<dbReference type="Gene3D" id="1.10.246.130">
    <property type="match status" value="1"/>
</dbReference>
<dbReference type="FunFam" id="3.60.20.40:FF:000006">
    <property type="entry name" value="Protein CBG05566"/>
    <property type="match status" value="1"/>
</dbReference>
<evidence type="ECO:0000256" key="7">
    <source>
        <dbReference type="PIRSR" id="PIRSR600101-1"/>
    </source>
</evidence>
<sequence>MEPKAWAGPARVGPPDLTRKPVSDDSCGVEELKQNNAASDNNRPVPQFFPFATIADLSARRMNTRVGDVESPRRGSPSEVFSRDIDRIHKDGHHKKTRWARTMAIVCAVLATVFLLSTVALAIVVGIKYSQDDKQKESTEPRQNSHFDWPAPSGSLFAHYKKAAVASDHGLCSEIGRDVLIDGGNAVDSMIATLLCIGTVNPQSSGIGGGFLMTLYNSSTGLCQSINARESAPSGATETMFVANPSESVVGYKSIATPGEVHGYWTVFNKFGSGKVTWRRLFEPSISLAHSGFPVSSNLAMVLADKEKLIREDPNMKDIFVNPRTNRVYEEGDILKRHRLANTYSLLANATDPVELFYKGGVAQTIAGEITDNGGLVNESDLAAYETLIEDSPLISGHLPGDLEMCGPPPPSSFVITQAIVNIMAQFYKDGKVDLDDPLVYHRLIEAEKFAYGQRTKLGDPRYVETSKQLVEEMMSAEYAKKIAQKIADVAQPIEFYGSDMTGMAPDHGTSHVTIIDAQGNAVSTTSTINQIFGAVRASPTLGIVWNDQMDDFSSPGLKNSFGYAPSETNFIAPGKRPMSSMSPMIIYNKNENRVEMVVGASGGSYIISSTAQTVVRSLLFNQTVKQAVDSPRFHNQYLPEATECEEAVPIELRKVLVEQYKQNFTMVPKQKSVVQALQSEEGFINGNSDFRRATATYPAGY</sequence>
<keyword evidence="3" id="KW-0808">Transferase</keyword>
<dbReference type="PANTHER" id="PTHR11686">
    <property type="entry name" value="GAMMA GLUTAMYL TRANSPEPTIDASE"/>
    <property type="match status" value="1"/>
</dbReference>
<proteinExistence type="inferred from homology"/>
<dbReference type="EMBL" id="CAJGYM010000039">
    <property type="protein sequence ID" value="CAD6193916.1"/>
    <property type="molecule type" value="Genomic_DNA"/>
</dbReference>
<evidence type="ECO:0008006" key="13">
    <source>
        <dbReference type="Google" id="ProtNLM"/>
    </source>
</evidence>
<reference evidence="11" key="1">
    <citation type="submission" date="2020-10" db="EMBL/GenBank/DDBJ databases">
        <authorList>
            <person name="Kikuchi T."/>
        </authorList>
    </citation>
    <scope>NUCLEOTIDE SEQUENCE</scope>
    <source>
        <strain evidence="11">NKZ352</strain>
    </source>
</reference>
<accession>A0A8S1HBB6</accession>
<feature type="transmembrane region" description="Helical" evidence="10">
    <location>
        <begin position="103"/>
        <end position="127"/>
    </location>
</feature>
<feature type="binding site" evidence="8">
    <location>
        <begin position="528"/>
        <end position="530"/>
    </location>
    <ligand>
        <name>L-glutamate</name>
        <dbReference type="ChEBI" id="CHEBI:29985"/>
    </ligand>
</feature>
<gene>
    <name evidence="11" type="ORF">CAUJ_LOCUS9835</name>
</gene>
<dbReference type="PRINTS" id="PR01210">
    <property type="entry name" value="GGTRANSPTASE"/>
</dbReference>
<evidence type="ECO:0000256" key="8">
    <source>
        <dbReference type="PIRSR" id="PIRSR600101-2"/>
    </source>
</evidence>
<dbReference type="GO" id="GO:0006508">
    <property type="term" value="P:proteolysis"/>
    <property type="evidence" value="ECO:0007669"/>
    <property type="project" value="UniProtKB-KW"/>
</dbReference>
<evidence type="ECO:0000256" key="10">
    <source>
        <dbReference type="SAM" id="Phobius"/>
    </source>
</evidence>
<evidence type="ECO:0000313" key="12">
    <source>
        <dbReference type="Proteomes" id="UP000835052"/>
    </source>
</evidence>
<dbReference type="GO" id="GO:0016746">
    <property type="term" value="F:acyltransferase activity"/>
    <property type="evidence" value="ECO:0007669"/>
    <property type="project" value="UniProtKB-KW"/>
</dbReference>
<evidence type="ECO:0000256" key="1">
    <source>
        <dbReference type="ARBA" id="ARBA00009381"/>
    </source>
</evidence>
<feature type="binding site" evidence="8">
    <location>
        <position position="229"/>
    </location>
    <ligand>
        <name>L-glutamate</name>
        <dbReference type="ChEBI" id="CHEBI:29985"/>
    </ligand>
</feature>
<feature type="region of interest" description="Disordered" evidence="9">
    <location>
        <begin position="1"/>
        <end position="27"/>
    </location>
</feature>
<organism evidence="11 12">
    <name type="scientific">Caenorhabditis auriculariae</name>
    <dbReference type="NCBI Taxonomy" id="2777116"/>
    <lineage>
        <taxon>Eukaryota</taxon>
        <taxon>Metazoa</taxon>
        <taxon>Ecdysozoa</taxon>
        <taxon>Nematoda</taxon>
        <taxon>Chromadorea</taxon>
        <taxon>Rhabditida</taxon>
        <taxon>Rhabditina</taxon>
        <taxon>Rhabditomorpha</taxon>
        <taxon>Rhabditoidea</taxon>
        <taxon>Rhabditidae</taxon>
        <taxon>Peloderinae</taxon>
        <taxon>Caenorhabditis</taxon>
    </lineage>
</organism>
<dbReference type="InterPro" id="IPR043138">
    <property type="entry name" value="GGT_lsub"/>
</dbReference>
<keyword evidence="12" id="KW-1185">Reference proteome</keyword>
<feature type="active site" description="Nucleophile" evidence="7">
    <location>
        <position position="510"/>
    </location>
</feature>
<dbReference type="InterPro" id="IPR000101">
    <property type="entry name" value="GGT_peptidase"/>
</dbReference>
<evidence type="ECO:0000313" key="11">
    <source>
        <dbReference type="EMBL" id="CAD6193916.1"/>
    </source>
</evidence>
<protein>
    <recommendedName>
        <fullName evidence="13">Gamma-glutamyltranspeptidase 1</fullName>
    </recommendedName>
</protein>
<keyword evidence="10" id="KW-0812">Transmembrane</keyword>
<evidence type="ECO:0000256" key="2">
    <source>
        <dbReference type="ARBA" id="ARBA00022670"/>
    </source>
</evidence>
<dbReference type="SUPFAM" id="SSF56235">
    <property type="entry name" value="N-terminal nucleophile aminohydrolases (Ntn hydrolases)"/>
    <property type="match status" value="1"/>
</dbReference>
<keyword evidence="10" id="KW-1133">Transmembrane helix</keyword>
<dbReference type="Gene3D" id="3.60.20.40">
    <property type="match status" value="1"/>
</dbReference>
<dbReference type="NCBIfam" id="TIGR00066">
    <property type="entry name" value="g_glut_trans"/>
    <property type="match status" value="1"/>
</dbReference>
<comment type="similarity">
    <text evidence="1">Belongs to the gamma-glutamyltransferase family.</text>
</comment>